<dbReference type="InterPro" id="IPR011990">
    <property type="entry name" value="TPR-like_helical_dom_sf"/>
</dbReference>
<dbReference type="EMBL" id="FYEK01000014">
    <property type="protein sequence ID" value="SNB61500.1"/>
    <property type="molecule type" value="Genomic_DNA"/>
</dbReference>
<feature type="non-terminal residue" evidence="1">
    <location>
        <position position="54"/>
    </location>
</feature>
<protein>
    <submittedName>
        <fullName evidence="1">Tetratricopeptide repeat-containing protein</fullName>
    </submittedName>
</protein>
<evidence type="ECO:0000313" key="2">
    <source>
        <dbReference type="Proteomes" id="UP000197025"/>
    </source>
</evidence>
<feature type="non-terminal residue" evidence="1">
    <location>
        <position position="1"/>
    </location>
</feature>
<gene>
    <name evidence="1" type="ORF">SAMN02746019_00027150</name>
</gene>
<dbReference type="AlphaFoldDB" id="A0A212QPZ5"/>
<keyword evidence="2" id="KW-1185">Reference proteome</keyword>
<dbReference type="InParanoid" id="A0A212QPZ5"/>
<dbReference type="Gene3D" id="1.25.40.10">
    <property type="entry name" value="Tetratricopeptide repeat domain"/>
    <property type="match status" value="1"/>
</dbReference>
<organism evidence="1 2">
    <name type="scientific">Thermoflexus hugenholtzii JAD2</name>
    <dbReference type="NCBI Taxonomy" id="877466"/>
    <lineage>
        <taxon>Bacteria</taxon>
        <taxon>Bacillati</taxon>
        <taxon>Chloroflexota</taxon>
        <taxon>Thermoflexia</taxon>
        <taxon>Thermoflexales</taxon>
        <taxon>Thermoflexaceae</taxon>
        <taxon>Thermoflexus</taxon>
    </lineage>
</organism>
<dbReference type="Proteomes" id="UP000197025">
    <property type="component" value="Unassembled WGS sequence"/>
</dbReference>
<proteinExistence type="predicted"/>
<sequence>QHPQAFLPNLALSLHNLGAGLSELGRREEALTATQEAVELYRQLAVQHPQAFLP</sequence>
<reference evidence="2" key="1">
    <citation type="submission" date="2017-06" db="EMBL/GenBank/DDBJ databases">
        <authorList>
            <person name="Varghese N."/>
            <person name="Submissions S."/>
        </authorList>
    </citation>
    <scope>NUCLEOTIDE SEQUENCE [LARGE SCALE GENOMIC DNA]</scope>
    <source>
        <strain evidence="2">JAD2</strain>
    </source>
</reference>
<accession>A0A212QPZ5</accession>
<name>A0A212QPZ5_9CHLR</name>
<dbReference type="Pfam" id="PF13374">
    <property type="entry name" value="TPR_10"/>
    <property type="match status" value="1"/>
</dbReference>
<dbReference type="SUPFAM" id="SSF48452">
    <property type="entry name" value="TPR-like"/>
    <property type="match status" value="1"/>
</dbReference>
<evidence type="ECO:0000313" key="1">
    <source>
        <dbReference type="EMBL" id="SNB61500.1"/>
    </source>
</evidence>